<dbReference type="AlphaFoldDB" id="A0A3R6KGK1"/>
<organism evidence="2 3">
    <name type="scientific">Roseburia intestinalis</name>
    <dbReference type="NCBI Taxonomy" id="166486"/>
    <lineage>
        <taxon>Bacteria</taxon>
        <taxon>Bacillati</taxon>
        <taxon>Bacillota</taxon>
        <taxon>Clostridia</taxon>
        <taxon>Lachnospirales</taxon>
        <taxon>Lachnospiraceae</taxon>
        <taxon>Roseburia</taxon>
    </lineage>
</organism>
<dbReference type="PANTHER" id="PTHR34047:SF8">
    <property type="entry name" value="PROTEIN YKFC"/>
    <property type="match status" value="1"/>
</dbReference>
<dbReference type="EMBL" id="QRID01000007">
    <property type="protein sequence ID" value="RHG28594.1"/>
    <property type="molecule type" value="Genomic_DNA"/>
</dbReference>
<dbReference type="NCBIfam" id="TIGR04416">
    <property type="entry name" value="group_II_RT_mat"/>
    <property type="match status" value="1"/>
</dbReference>
<accession>A0A3R6KGK1</accession>
<dbReference type="InterPro" id="IPR051083">
    <property type="entry name" value="GrpII_Intron_Splice-Mob/Def"/>
</dbReference>
<sequence length="439" mass="50591">MVKSSETERKERMDASSLMEQILSSDNLNRAYLQVVRNKGAEGVDGMKYTELKEHLAKNGEIIKEQLRIRKYKPQPVRRVEIPKPDGGFRNLGVPTVTDRFIQQAIAQVLTPIYEEQFHDHSYGFRPNRCAQQAILTALDMMNEGNDWIVDIDLEKFFDTVNHDKLMTIIGRTIKDGDVISIIRKYLVSGIMIDNEYEDSIVGTPQGGNLSPLLANIMLNELDKEMEKRGLNFVRYADDCIIMVGSEMSANRVMRNISRFIEEKLGLKVNMTKSKVDRPRGLKYLGFGFYFDSRAHQFKAKPHAKSVAKFKRRMKELTCRSWGVSNSYKVEKLNQLIRGWINYFKIGSMKVLCATLDQSIRFRLRMCIWKHWKTPQNRAKNLIKLGVYKKLAYSTAYNGARIAHCCQGGAMNVAVTKERLTRFGLISMLDYYTERCVTC</sequence>
<dbReference type="InterPro" id="IPR043502">
    <property type="entry name" value="DNA/RNA_pol_sf"/>
</dbReference>
<evidence type="ECO:0000313" key="2">
    <source>
        <dbReference type="EMBL" id="RHG28594.1"/>
    </source>
</evidence>
<keyword evidence="2" id="KW-0695">RNA-directed DNA polymerase</keyword>
<evidence type="ECO:0000259" key="1">
    <source>
        <dbReference type="PROSITE" id="PS50878"/>
    </source>
</evidence>
<comment type="caution">
    <text evidence="2">The sequence shown here is derived from an EMBL/GenBank/DDBJ whole genome shotgun (WGS) entry which is preliminary data.</text>
</comment>
<keyword evidence="2" id="KW-0808">Transferase</keyword>
<dbReference type="PROSITE" id="PS50878">
    <property type="entry name" value="RT_POL"/>
    <property type="match status" value="1"/>
</dbReference>
<dbReference type="CDD" id="cd01651">
    <property type="entry name" value="RT_G2_intron"/>
    <property type="match status" value="1"/>
</dbReference>
<dbReference type="InterPro" id="IPR000477">
    <property type="entry name" value="RT_dom"/>
</dbReference>
<name>A0A3R6KGK1_9FIRM</name>
<feature type="domain" description="Reverse transcriptase" evidence="1">
    <location>
        <begin position="63"/>
        <end position="289"/>
    </location>
</feature>
<dbReference type="InterPro" id="IPR030931">
    <property type="entry name" value="Group_II_RT_mat"/>
</dbReference>
<dbReference type="Pfam" id="PF08388">
    <property type="entry name" value="GIIM"/>
    <property type="match status" value="1"/>
</dbReference>
<dbReference type="SUPFAM" id="SSF56672">
    <property type="entry name" value="DNA/RNA polymerases"/>
    <property type="match status" value="1"/>
</dbReference>
<protein>
    <submittedName>
        <fullName evidence="2">Group II intron reverse transcriptase/maturase</fullName>
        <ecNumber evidence="2">2.7.7.49</ecNumber>
    </submittedName>
</protein>
<evidence type="ECO:0000313" key="3">
    <source>
        <dbReference type="Proteomes" id="UP000284051"/>
    </source>
</evidence>
<reference evidence="2 3" key="1">
    <citation type="submission" date="2018-08" db="EMBL/GenBank/DDBJ databases">
        <title>A genome reference for cultivated species of the human gut microbiota.</title>
        <authorList>
            <person name="Zou Y."/>
            <person name="Xue W."/>
            <person name="Luo G."/>
        </authorList>
    </citation>
    <scope>NUCLEOTIDE SEQUENCE [LARGE SCALE GENOMIC DNA]</scope>
    <source>
        <strain evidence="2 3">AM22-21LB</strain>
    </source>
</reference>
<dbReference type="Pfam" id="PF00078">
    <property type="entry name" value="RVT_1"/>
    <property type="match status" value="1"/>
</dbReference>
<keyword evidence="2" id="KW-0548">Nucleotidyltransferase</keyword>
<dbReference type="Proteomes" id="UP000284051">
    <property type="component" value="Unassembled WGS sequence"/>
</dbReference>
<gene>
    <name evidence="2" type="primary">ltrA</name>
    <name evidence="2" type="ORF">DW264_09075</name>
</gene>
<dbReference type="GO" id="GO:0003964">
    <property type="term" value="F:RNA-directed DNA polymerase activity"/>
    <property type="evidence" value="ECO:0007669"/>
    <property type="project" value="UniProtKB-KW"/>
</dbReference>
<dbReference type="EC" id="2.7.7.49" evidence="2"/>
<dbReference type="PANTHER" id="PTHR34047">
    <property type="entry name" value="NUCLEAR INTRON MATURASE 1, MITOCHONDRIAL-RELATED"/>
    <property type="match status" value="1"/>
</dbReference>
<dbReference type="InterPro" id="IPR013597">
    <property type="entry name" value="Mat_intron_G2"/>
</dbReference>
<proteinExistence type="predicted"/>